<organism evidence="1 2">
    <name type="scientific">Fusarium oxysporum f. sp. raphani</name>
    <dbReference type="NCBI Taxonomy" id="96318"/>
    <lineage>
        <taxon>Eukaryota</taxon>
        <taxon>Fungi</taxon>
        <taxon>Dikarya</taxon>
        <taxon>Ascomycota</taxon>
        <taxon>Pezizomycotina</taxon>
        <taxon>Sordariomycetes</taxon>
        <taxon>Hypocreomycetidae</taxon>
        <taxon>Hypocreales</taxon>
        <taxon>Nectriaceae</taxon>
        <taxon>Fusarium</taxon>
        <taxon>Fusarium oxysporum species complex</taxon>
    </lineage>
</organism>
<comment type="caution">
    <text evidence="1">The sequence shown here is derived from an EMBL/GenBank/DDBJ whole genome shotgun (WGS) entry which is preliminary data.</text>
</comment>
<proteinExistence type="predicted"/>
<protein>
    <submittedName>
        <fullName evidence="1">Uncharacterized protein</fullName>
    </submittedName>
</protein>
<dbReference type="AlphaFoldDB" id="A0A8J5UPS1"/>
<reference evidence="1" key="1">
    <citation type="submission" date="2021-04" db="EMBL/GenBank/DDBJ databases">
        <title>First draft genome resource for Brassicaceae pathogens Fusarium oxysporum f. sp. raphani and Fusarium oxysporum f. sp. rapae.</title>
        <authorList>
            <person name="Asai S."/>
        </authorList>
    </citation>
    <scope>NUCLEOTIDE SEQUENCE</scope>
    <source>
        <strain evidence="1">Tf1262</strain>
    </source>
</reference>
<gene>
    <name evidence="1" type="ORF">Forpi1262_v004621</name>
</gene>
<dbReference type="Proteomes" id="UP000693942">
    <property type="component" value="Unassembled WGS sequence"/>
</dbReference>
<dbReference type="EMBL" id="JAELUR010000003">
    <property type="protein sequence ID" value="KAG7435156.1"/>
    <property type="molecule type" value="Genomic_DNA"/>
</dbReference>
<accession>A0A8J5UPS1</accession>
<evidence type="ECO:0000313" key="2">
    <source>
        <dbReference type="Proteomes" id="UP000693942"/>
    </source>
</evidence>
<name>A0A8J5UPS1_FUSOX</name>
<evidence type="ECO:0000313" key="1">
    <source>
        <dbReference type="EMBL" id="KAG7435156.1"/>
    </source>
</evidence>
<sequence>MFRPKEPFEGQETIDARLIETNEGTYVLSSQCVKFAKARSDDFTKYLLCEWERDGAVILKNEELLKALQNVEVTRKDDQLSLLREFYLPLPKLFFLQARYMLPNENFKFLDLDPKLSSSTDFGPWTFLWDDISVETTDDEGLYLSLLYYILKHNKDGTVEFPRRVFELYLHLQAVCEAGGEKIRVEVRDWLRDQPLVLTSNGWKTAGQCYVKAPKNPSSVISGSTLLPPPKQWEVSNFELTALEKFYRETVEIMDGEVESILLEFNKEPDFKRAKQVYHALQIMEPGLAKDDVKRIRSSFKEKPRLKLSEKCPEVPFDRVCLGTKVNESTHRKRDLSRA</sequence>